<dbReference type="GO" id="GO:0022900">
    <property type="term" value="P:electron transport chain"/>
    <property type="evidence" value="ECO:0007669"/>
    <property type="project" value="InterPro"/>
</dbReference>
<name>A0A501WFK3_9GAMM</name>
<keyword evidence="3" id="KW-1185">Reference proteome</keyword>
<proteinExistence type="predicted"/>
<dbReference type="Gene3D" id="1.20.120.10">
    <property type="entry name" value="Cytochrome c/b562"/>
    <property type="match status" value="1"/>
</dbReference>
<dbReference type="RefSeq" id="WP_140590930.1">
    <property type="nucleotide sequence ID" value="NZ_VFRR01000044.1"/>
</dbReference>
<dbReference type="InterPro" id="IPR009155">
    <property type="entry name" value="Cyt_b562"/>
</dbReference>
<dbReference type="GO" id="GO:0005506">
    <property type="term" value="F:iron ion binding"/>
    <property type="evidence" value="ECO:0007669"/>
    <property type="project" value="InterPro"/>
</dbReference>
<dbReference type="PROSITE" id="PS51257">
    <property type="entry name" value="PROKAR_LIPOPROTEIN"/>
    <property type="match status" value="1"/>
</dbReference>
<evidence type="ECO:0008006" key="4">
    <source>
        <dbReference type="Google" id="ProtNLM"/>
    </source>
</evidence>
<dbReference type="GO" id="GO:0009055">
    <property type="term" value="F:electron transfer activity"/>
    <property type="evidence" value="ECO:0007669"/>
    <property type="project" value="InterPro"/>
</dbReference>
<dbReference type="Proteomes" id="UP000315901">
    <property type="component" value="Unassembled WGS sequence"/>
</dbReference>
<dbReference type="OrthoDB" id="6106480at2"/>
<gene>
    <name evidence="2" type="ORF">FJM67_14890</name>
</gene>
<evidence type="ECO:0000313" key="2">
    <source>
        <dbReference type="EMBL" id="TPE47265.1"/>
    </source>
</evidence>
<feature type="signal peptide" evidence="1">
    <location>
        <begin position="1"/>
        <end position="20"/>
    </location>
</feature>
<dbReference type="GO" id="GO:0042597">
    <property type="term" value="C:periplasmic space"/>
    <property type="evidence" value="ECO:0007669"/>
    <property type="project" value="InterPro"/>
</dbReference>
<organism evidence="2 3">
    <name type="scientific">Maribrevibacterium harenarium</name>
    <dbReference type="NCBI Taxonomy" id="2589817"/>
    <lineage>
        <taxon>Bacteria</taxon>
        <taxon>Pseudomonadati</taxon>
        <taxon>Pseudomonadota</taxon>
        <taxon>Gammaproteobacteria</taxon>
        <taxon>Oceanospirillales</taxon>
        <taxon>Oceanospirillaceae</taxon>
        <taxon>Maribrevibacterium</taxon>
    </lineage>
</organism>
<feature type="chain" id="PRO_5021261827" description="Cytochrome b562" evidence="1">
    <location>
        <begin position="21"/>
        <end position="142"/>
    </location>
</feature>
<reference evidence="2 3" key="1">
    <citation type="submission" date="2019-06" db="EMBL/GenBank/DDBJ databases">
        <title>A novel bacterium of genus Marinomonas, isolated from coastal sand.</title>
        <authorList>
            <person name="Huang H."/>
            <person name="Mo K."/>
            <person name="Hu Y."/>
        </authorList>
    </citation>
    <scope>NUCLEOTIDE SEQUENCE [LARGE SCALE GENOMIC DNA]</scope>
    <source>
        <strain evidence="2 3">HB171799</strain>
    </source>
</reference>
<sequence>MRALVAGIIVAGLTTSFAHASGSCDETTLYKYMDDVKTNMKSLSFEVKQGNMEQAGVRVDNIIAALEKSKSETPFLFTEKGLEGDELAKRQGDYQEVMDDTIAVFKALDQALENGDKDKLNGLMNEINDQRKRGHRAFKADC</sequence>
<evidence type="ECO:0000313" key="3">
    <source>
        <dbReference type="Proteomes" id="UP000315901"/>
    </source>
</evidence>
<comment type="caution">
    <text evidence="2">The sequence shown here is derived from an EMBL/GenBank/DDBJ whole genome shotgun (WGS) entry which is preliminary data.</text>
</comment>
<dbReference type="Pfam" id="PF07361">
    <property type="entry name" value="Cytochrom_B562"/>
    <property type="match status" value="1"/>
</dbReference>
<dbReference type="AlphaFoldDB" id="A0A501WFK3"/>
<protein>
    <recommendedName>
        <fullName evidence="4">Cytochrome b562</fullName>
    </recommendedName>
</protein>
<evidence type="ECO:0000256" key="1">
    <source>
        <dbReference type="SAM" id="SignalP"/>
    </source>
</evidence>
<accession>A0A501WFK3</accession>
<keyword evidence="1" id="KW-0732">Signal</keyword>
<dbReference type="GO" id="GO:0020037">
    <property type="term" value="F:heme binding"/>
    <property type="evidence" value="ECO:0007669"/>
    <property type="project" value="InterPro"/>
</dbReference>
<dbReference type="EMBL" id="VFRR01000044">
    <property type="protein sequence ID" value="TPE47265.1"/>
    <property type="molecule type" value="Genomic_DNA"/>
</dbReference>